<organism evidence="7 8">
    <name type="scientific">Coprinopsis marcescibilis</name>
    <name type="common">Agaric fungus</name>
    <name type="synonym">Psathyrella marcescibilis</name>
    <dbReference type="NCBI Taxonomy" id="230819"/>
    <lineage>
        <taxon>Eukaryota</taxon>
        <taxon>Fungi</taxon>
        <taxon>Dikarya</taxon>
        <taxon>Basidiomycota</taxon>
        <taxon>Agaricomycotina</taxon>
        <taxon>Agaricomycetes</taxon>
        <taxon>Agaricomycetidae</taxon>
        <taxon>Agaricales</taxon>
        <taxon>Agaricineae</taxon>
        <taxon>Psathyrellaceae</taxon>
        <taxon>Coprinopsis</taxon>
    </lineage>
</organism>
<keyword evidence="3 4" id="KW-0378">Hydrolase</keyword>
<evidence type="ECO:0000256" key="4">
    <source>
        <dbReference type="RuleBase" id="RU367147"/>
    </source>
</evidence>
<comment type="similarity">
    <text evidence="4">Belongs to the carbohydrate esterase 1 (CE1) family.</text>
</comment>
<keyword evidence="1 4" id="KW-0719">Serine esterase</keyword>
<evidence type="ECO:0000256" key="3">
    <source>
        <dbReference type="ARBA" id="ARBA00022801"/>
    </source>
</evidence>
<dbReference type="PROSITE" id="PS51164">
    <property type="entry name" value="CBM1_2"/>
    <property type="match status" value="1"/>
</dbReference>
<dbReference type="Pfam" id="PF00734">
    <property type="entry name" value="CBM_1"/>
    <property type="match status" value="1"/>
</dbReference>
<dbReference type="PANTHER" id="PTHR43037">
    <property type="entry name" value="UNNAMED PRODUCT-RELATED"/>
    <property type="match status" value="1"/>
</dbReference>
<dbReference type="InterPro" id="IPR010126">
    <property type="entry name" value="Esterase_phb"/>
</dbReference>
<name>A0A5C3KF56_COPMA</name>
<dbReference type="InterPro" id="IPR050955">
    <property type="entry name" value="Plant_Biomass_Hydrol_Est"/>
</dbReference>
<dbReference type="GO" id="GO:0005576">
    <property type="term" value="C:extracellular region"/>
    <property type="evidence" value="ECO:0007669"/>
    <property type="project" value="UniProtKB-SubCell"/>
</dbReference>
<dbReference type="EMBL" id="ML210385">
    <property type="protein sequence ID" value="TFK18671.1"/>
    <property type="molecule type" value="Genomic_DNA"/>
</dbReference>
<evidence type="ECO:0000313" key="7">
    <source>
        <dbReference type="EMBL" id="TFK18671.1"/>
    </source>
</evidence>
<dbReference type="AlphaFoldDB" id="A0A5C3KF56"/>
<dbReference type="OrthoDB" id="2425929at2759"/>
<feature type="domain" description="CBM1" evidence="6">
    <location>
        <begin position="17"/>
        <end position="53"/>
    </location>
</feature>
<comment type="function">
    <text evidence="4">Esterase involved in the hydrolysis of xylan, a major structural heterogeneous polysaccharide found in plant biomass representing the second most abundant polysaccharide in the biosphere, after cellulose.</text>
</comment>
<evidence type="ECO:0000256" key="2">
    <source>
        <dbReference type="ARBA" id="ARBA00022729"/>
    </source>
</evidence>
<feature type="compositionally biased region" description="Low complexity" evidence="5">
    <location>
        <begin position="81"/>
        <end position="95"/>
    </location>
</feature>
<dbReference type="Gene3D" id="3.40.50.1820">
    <property type="entry name" value="alpha/beta hydrolase"/>
    <property type="match status" value="1"/>
</dbReference>
<dbReference type="Pfam" id="PF10503">
    <property type="entry name" value="Esterase_PHB"/>
    <property type="match status" value="1"/>
</dbReference>
<dbReference type="STRING" id="230819.A0A5C3KF56"/>
<feature type="signal peptide" evidence="4">
    <location>
        <begin position="1"/>
        <end position="19"/>
    </location>
</feature>
<keyword evidence="4" id="KW-0624">Polysaccharide degradation</keyword>
<evidence type="ECO:0000313" key="8">
    <source>
        <dbReference type="Proteomes" id="UP000307440"/>
    </source>
</evidence>
<dbReference type="NCBIfam" id="TIGR01840">
    <property type="entry name" value="esterase_phb"/>
    <property type="match status" value="1"/>
</dbReference>
<dbReference type="InterPro" id="IPR000254">
    <property type="entry name" value="CBD"/>
</dbReference>
<evidence type="ECO:0000259" key="6">
    <source>
        <dbReference type="PROSITE" id="PS51164"/>
    </source>
</evidence>
<gene>
    <name evidence="7" type="ORF">FA15DRAFT_683217</name>
</gene>
<keyword evidence="8" id="KW-1185">Reference proteome</keyword>
<evidence type="ECO:0000256" key="1">
    <source>
        <dbReference type="ARBA" id="ARBA00022487"/>
    </source>
</evidence>
<dbReference type="GO" id="GO:0045493">
    <property type="term" value="P:xylan catabolic process"/>
    <property type="evidence" value="ECO:0007669"/>
    <property type="project" value="UniProtKB-UniRule"/>
</dbReference>
<dbReference type="SMART" id="SM00236">
    <property type="entry name" value="fCBD"/>
    <property type="match status" value="1"/>
</dbReference>
<dbReference type="SUPFAM" id="SSF53474">
    <property type="entry name" value="alpha/beta-Hydrolases"/>
    <property type="match status" value="2"/>
</dbReference>
<dbReference type="SUPFAM" id="SSF57180">
    <property type="entry name" value="Cellulose-binding domain"/>
    <property type="match status" value="1"/>
</dbReference>
<dbReference type="GO" id="GO:0052689">
    <property type="term" value="F:carboxylic ester hydrolase activity"/>
    <property type="evidence" value="ECO:0007669"/>
    <property type="project" value="UniProtKB-KW"/>
</dbReference>
<dbReference type="PANTHER" id="PTHR43037:SF5">
    <property type="entry name" value="FERULOYL ESTERASE"/>
    <property type="match status" value="1"/>
</dbReference>
<keyword evidence="4" id="KW-0119">Carbohydrate metabolism</keyword>
<dbReference type="InterPro" id="IPR029058">
    <property type="entry name" value="AB_hydrolase_fold"/>
</dbReference>
<keyword evidence="2 4" id="KW-0732">Signal</keyword>
<feature type="chain" id="PRO_5029032417" description="Carboxylic ester hydrolase" evidence="4">
    <location>
        <begin position="20"/>
        <end position="374"/>
    </location>
</feature>
<dbReference type="EC" id="3.1.1.-" evidence="4"/>
<keyword evidence="4" id="KW-0964">Secreted</keyword>
<feature type="region of interest" description="Disordered" evidence="5">
    <location>
        <begin position="69"/>
        <end position="95"/>
    </location>
</feature>
<reference evidence="7 8" key="1">
    <citation type="journal article" date="2019" name="Nat. Ecol. Evol.">
        <title>Megaphylogeny resolves global patterns of mushroom evolution.</title>
        <authorList>
            <person name="Varga T."/>
            <person name="Krizsan K."/>
            <person name="Foldi C."/>
            <person name="Dima B."/>
            <person name="Sanchez-Garcia M."/>
            <person name="Sanchez-Ramirez S."/>
            <person name="Szollosi G.J."/>
            <person name="Szarkandi J.G."/>
            <person name="Papp V."/>
            <person name="Albert L."/>
            <person name="Andreopoulos W."/>
            <person name="Angelini C."/>
            <person name="Antonin V."/>
            <person name="Barry K.W."/>
            <person name="Bougher N.L."/>
            <person name="Buchanan P."/>
            <person name="Buyck B."/>
            <person name="Bense V."/>
            <person name="Catcheside P."/>
            <person name="Chovatia M."/>
            <person name="Cooper J."/>
            <person name="Damon W."/>
            <person name="Desjardin D."/>
            <person name="Finy P."/>
            <person name="Geml J."/>
            <person name="Haridas S."/>
            <person name="Hughes K."/>
            <person name="Justo A."/>
            <person name="Karasinski D."/>
            <person name="Kautmanova I."/>
            <person name="Kiss B."/>
            <person name="Kocsube S."/>
            <person name="Kotiranta H."/>
            <person name="LaButti K.M."/>
            <person name="Lechner B.E."/>
            <person name="Liimatainen K."/>
            <person name="Lipzen A."/>
            <person name="Lukacs Z."/>
            <person name="Mihaltcheva S."/>
            <person name="Morgado L.N."/>
            <person name="Niskanen T."/>
            <person name="Noordeloos M.E."/>
            <person name="Ohm R.A."/>
            <person name="Ortiz-Santana B."/>
            <person name="Ovrebo C."/>
            <person name="Racz N."/>
            <person name="Riley R."/>
            <person name="Savchenko A."/>
            <person name="Shiryaev A."/>
            <person name="Soop K."/>
            <person name="Spirin V."/>
            <person name="Szebenyi C."/>
            <person name="Tomsovsky M."/>
            <person name="Tulloss R.E."/>
            <person name="Uehling J."/>
            <person name="Grigoriev I.V."/>
            <person name="Vagvolgyi C."/>
            <person name="Papp T."/>
            <person name="Martin F.M."/>
            <person name="Miettinen O."/>
            <person name="Hibbett D.S."/>
            <person name="Nagy L.G."/>
        </authorList>
    </citation>
    <scope>NUCLEOTIDE SEQUENCE [LARGE SCALE GENOMIC DNA]</scope>
    <source>
        <strain evidence="7 8">CBS 121175</strain>
    </source>
</reference>
<dbReference type="InterPro" id="IPR035971">
    <property type="entry name" value="CBD_sf"/>
</dbReference>
<protein>
    <recommendedName>
        <fullName evidence="4">Carboxylic ester hydrolase</fullName>
        <ecNumber evidence="4">3.1.1.-</ecNumber>
    </recommendedName>
</protein>
<feature type="compositionally biased region" description="Pro residues" evidence="5">
    <location>
        <begin position="70"/>
        <end position="80"/>
    </location>
</feature>
<accession>A0A5C3KF56</accession>
<sequence>MHTSQRLSGFFGLLSQSTAYLFTDSGGQGYSGSTQCDAGLACVVLNQWYSQCQTGSGTPVPPVISTSVPPVTPTQPPLPPVSSSTVAPPTATTPPAANIPAGQLTRLSSFGSNPSNVGIFVYKPANVRPGAGLLVALHPCGGTAQQYFSSNAFRSLSDQRGFIVLYGQAPNNSNCWDIAGNATKTHNGGSDSLGVASAVRFAISDWGINPDKVFVTGTSSGAMMTNVMAGAYPELFKAGAVFAGTGFGCLVTNAPSFPPDPCAAGNKVLSAREWGNLIRAGYPGYTGAFPKMQIWHGTSDPVLNIVNFQEQVKQWTDIHGISQTPTSTSNNTPKSGWTKTVYGTGQLEAFRGQGAGHGLPESGTEVAAIDWFGL</sequence>
<dbReference type="Proteomes" id="UP000307440">
    <property type="component" value="Unassembled WGS sequence"/>
</dbReference>
<evidence type="ECO:0000256" key="5">
    <source>
        <dbReference type="SAM" id="MobiDB-lite"/>
    </source>
</evidence>
<comment type="subcellular location">
    <subcellularLocation>
        <location evidence="4">Secreted</location>
    </subcellularLocation>
</comment>
<dbReference type="GO" id="GO:0030248">
    <property type="term" value="F:cellulose binding"/>
    <property type="evidence" value="ECO:0007669"/>
    <property type="project" value="InterPro"/>
</dbReference>
<proteinExistence type="inferred from homology"/>